<comment type="caution">
    <text evidence="4">The sequence shown here is derived from an EMBL/GenBank/DDBJ whole genome shotgun (WGS) entry which is preliminary data.</text>
</comment>
<reference evidence="4" key="1">
    <citation type="submission" date="2021-01" db="EMBL/GenBank/DDBJ databases">
        <title>Whole genome shotgun sequence of Actinoplanes tereljensis NBRC 105297.</title>
        <authorList>
            <person name="Komaki H."/>
            <person name="Tamura T."/>
        </authorList>
    </citation>
    <scope>NUCLEOTIDE SEQUENCE</scope>
    <source>
        <strain evidence="4">NBRC 105297</strain>
    </source>
</reference>
<dbReference type="SUPFAM" id="SSF50475">
    <property type="entry name" value="FMN-binding split barrel"/>
    <property type="match status" value="1"/>
</dbReference>
<gene>
    <name evidence="4" type="ORF">Ate02nite_88330</name>
</gene>
<dbReference type="InterPro" id="IPR013785">
    <property type="entry name" value="Aldolase_TIM"/>
</dbReference>
<dbReference type="Gene3D" id="2.30.110.10">
    <property type="entry name" value="Electron Transport, Fmn-binding Protein, Chain A"/>
    <property type="match status" value="1"/>
</dbReference>
<keyword evidence="5" id="KW-1185">Reference proteome</keyword>
<dbReference type="Gene3D" id="3.20.20.70">
    <property type="entry name" value="Aldolase class I"/>
    <property type="match status" value="1"/>
</dbReference>
<dbReference type="InterPro" id="IPR050268">
    <property type="entry name" value="NADH-dep_flavin_reductase"/>
</dbReference>
<evidence type="ECO:0000256" key="1">
    <source>
        <dbReference type="ARBA" id="ARBA00008898"/>
    </source>
</evidence>
<dbReference type="GO" id="GO:0010181">
    <property type="term" value="F:FMN binding"/>
    <property type="evidence" value="ECO:0007669"/>
    <property type="project" value="InterPro"/>
</dbReference>
<organism evidence="4 5">
    <name type="scientific">Paractinoplanes tereljensis</name>
    <dbReference type="NCBI Taxonomy" id="571912"/>
    <lineage>
        <taxon>Bacteria</taxon>
        <taxon>Bacillati</taxon>
        <taxon>Actinomycetota</taxon>
        <taxon>Actinomycetes</taxon>
        <taxon>Micromonosporales</taxon>
        <taxon>Micromonosporaceae</taxon>
        <taxon>Paractinoplanes</taxon>
    </lineage>
</organism>
<protein>
    <recommendedName>
        <fullName evidence="3">Flavin reductase like domain-containing protein</fullName>
    </recommendedName>
</protein>
<evidence type="ECO:0000313" key="5">
    <source>
        <dbReference type="Proteomes" id="UP000623608"/>
    </source>
</evidence>
<dbReference type="GO" id="GO:0042602">
    <property type="term" value="F:riboflavin reductase (NADPH) activity"/>
    <property type="evidence" value="ECO:0007669"/>
    <property type="project" value="TreeGrafter"/>
</dbReference>
<dbReference type="Pfam" id="PF01613">
    <property type="entry name" value="Flavin_Reduct"/>
    <property type="match status" value="1"/>
</dbReference>
<proteinExistence type="inferred from homology"/>
<dbReference type="Proteomes" id="UP000623608">
    <property type="component" value="Unassembled WGS sequence"/>
</dbReference>
<dbReference type="PANTHER" id="PTHR30466">
    <property type="entry name" value="FLAVIN REDUCTASE"/>
    <property type="match status" value="1"/>
</dbReference>
<dbReference type="PANTHER" id="PTHR30466:SF11">
    <property type="entry name" value="FLAVIN-DEPENDENT MONOOXYGENASE, REDUCTASE SUBUNIT HSAB"/>
    <property type="match status" value="1"/>
</dbReference>
<dbReference type="RefSeq" id="WP_203813884.1">
    <property type="nucleotide sequence ID" value="NZ_BOMY01000055.1"/>
</dbReference>
<dbReference type="EMBL" id="BOMY01000055">
    <property type="protein sequence ID" value="GIF26103.1"/>
    <property type="molecule type" value="Genomic_DNA"/>
</dbReference>
<dbReference type="SUPFAM" id="SSF51569">
    <property type="entry name" value="Aldolase"/>
    <property type="match status" value="1"/>
</dbReference>
<dbReference type="InterPro" id="IPR012349">
    <property type="entry name" value="Split_barrel_FMN-bd"/>
</dbReference>
<sequence>MPVDSTTFRTVLGQWPSGVCVVTTVGAHGAHGMTASSFSSVSLDPPLISVCLGNHLPSRTLLESAGKFAISFLGKDQAHIGRRFAGQNPEVTDRFAGLDWTMTPNGCPVLSDAVAWLDCRVAHTYPGGDHTIFVGEVTEAALPRVTAPLLFHSRTWGQVADPLPSSIQLSVDVADDDPLAQELRGRGARVRGDHTEFTVAADGTGLPSADWMAAAKLTGGCVIGYVSDAFDPAREAEVFATVDALAALGCDEIGLAEGVPASPLQVRRVLQDAKVRARPAALRVRLAGDHSLALVNALVAMKSGVTHFDTVAPGSGSAGLPLGDLLHLSRQLEVAGPIEPDLAHLRE</sequence>
<feature type="domain" description="Flavin reductase like" evidence="3">
    <location>
        <begin position="12"/>
        <end position="158"/>
    </location>
</feature>
<dbReference type="SMART" id="SM00903">
    <property type="entry name" value="Flavin_Reduct"/>
    <property type="match status" value="1"/>
</dbReference>
<evidence type="ECO:0000259" key="3">
    <source>
        <dbReference type="SMART" id="SM00903"/>
    </source>
</evidence>
<comment type="similarity">
    <text evidence="1">Belongs to the non-flavoprotein flavin reductase family.</text>
</comment>
<accession>A0A919TWL0</accession>
<keyword evidence="2" id="KW-0560">Oxidoreductase</keyword>
<evidence type="ECO:0000256" key="2">
    <source>
        <dbReference type="ARBA" id="ARBA00023002"/>
    </source>
</evidence>
<name>A0A919TWL0_9ACTN</name>
<dbReference type="AlphaFoldDB" id="A0A919TWL0"/>
<dbReference type="InterPro" id="IPR002563">
    <property type="entry name" value="Flavin_Rdtase-like_dom"/>
</dbReference>
<evidence type="ECO:0000313" key="4">
    <source>
        <dbReference type="EMBL" id="GIF26103.1"/>
    </source>
</evidence>